<dbReference type="InterPro" id="IPR000055">
    <property type="entry name" value="Restrct_endonuc_typeI_TRD"/>
</dbReference>
<evidence type="ECO:0000256" key="4">
    <source>
        <dbReference type="SAM" id="Coils"/>
    </source>
</evidence>
<feature type="region of interest" description="Disordered" evidence="5">
    <location>
        <begin position="438"/>
        <end position="462"/>
    </location>
</feature>
<dbReference type="Proteomes" id="UP000020077">
    <property type="component" value="Unassembled WGS sequence"/>
</dbReference>
<dbReference type="PANTHER" id="PTHR30408:SF12">
    <property type="entry name" value="TYPE I RESTRICTION ENZYME MJAVIII SPECIFICITY SUBUNIT"/>
    <property type="match status" value="1"/>
</dbReference>
<organism evidence="7 8">
    <name type="scientific">Candidatus Accumulibacter phosphatis</name>
    <dbReference type="NCBI Taxonomy" id="327160"/>
    <lineage>
        <taxon>Bacteria</taxon>
        <taxon>Pseudomonadati</taxon>
        <taxon>Pseudomonadota</taxon>
        <taxon>Betaproteobacteria</taxon>
        <taxon>Candidatus Accumulibacter</taxon>
    </lineage>
</organism>
<feature type="compositionally biased region" description="Acidic residues" evidence="5">
    <location>
        <begin position="441"/>
        <end position="462"/>
    </location>
</feature>
<evidence type="ECO:0000313" key="8">
    <source>
        <dbReference type="Proteomes" id="UP000020077"/>
    </source>
</evidence>
<dbReference type="CDD" id="cd17282">
    <property type="entry name" value="RMtype1_S_Eco16444ORF1681_TRD1-CR1_like"/>
    <property type="match status" value="1"/>
</dbReference>
<accession>A0A080LTL0</accession>
<keyword evidence="2" id="KW-0680">Restriction system</keyword>
<evidence type="ECO:0000256" key="5">
    <source>
        <dbReference type="SAM" id="MobiDB-lite"/>
    </source>
</evidence>
<dbReference type="CDD" id="cd16961">
    <property type="entry name" value="RMtype1_S_TRD-CR_like"/>
    <property type="match status" value="1"/>
</dbReference>
<proteinExistence type="inferred from homology"/>
<dbReference type="Gene3D" id="1.10.287.1120">
    <property type="entry name" value="Bipartite methylase S protein"/>
    <property type="match status" value="1"/>
</dbReference>
<dbReference type="PANTHER" id="PTHR30408">
    <property type="entry name" value="TYPE-1 RESTRICTION ENZYME ECOKI SPECIFICITY PROTEIN"/>
    <property type="match status" value="1"/>
</dbReference>
<protein>
    <submittedName>
        <fullName evidence="7">EcoKI restriction-modification system protein HsdS</fullName>
    </submittedName>
</protein>
<evidence type="ECO:0000259" key="6">
    <source>
        <dbReference type="Pfam" id="PF01420"/>
    </source>
</evidence>
<keyword evidence="3" id="KW-0238">DNA-binding</keyword>
<dbReference type="InterPro" id="IPR044946">
    <property type="entry name" value="Restrct_endonuc_typeI_TRD_sf"/>
</dbReference>
<dbReference type="InterPro" id="IPR052021">
    <property type="entry name" value="Type-I_RS_S_subunit"/>
</dbReference>
<evidence type="ECO:0000256" key="3">
    <source>
        <dbReference type="ARBA" id="ARBA00023125"/>
    </source>
</evidence>
<comment type="caution">
    <text evidence="7">The sequence shown here is derived from an EMBL/GenBank/DDBJ whole genome shotgun (WGS) entry which is preliminary data.</text>
</comment>
<evidence type="ECO:0000256" key="2">
    <source>
        <dbReference type="ARBA" id="ARBA00022747"/>
    </source>
</evidence>
<dbReference type="GO" id="GO:0009307">
    <property type="term" value="P:DNA restriction-modification system"/>
    <property type="evidence" value="ECO:0007669"/>
    <property type="project" value="UniProtKB-KW"/>
</dbReference>
<feature type="coiled-coil region" evidence="4">
    <location>
        <begin position="387"/>
        <end position="421"/>
    </location>
</feature>
<keyword evidence="4" id="KW-0175">Coiled coil</keyword>
<gene>
    <name evidence="7" type="ORF">AW09_003043</name>
</gene>
<dbReference type="Gene3D" id="3.90.220.20">
    <property type="entry name" value="DNA methylase specificity domains"/>
    <property type="match status" value="2"/>
</dbReference>
<name>A0A080LTL0_9PROT</name>
<evidence type="ECO:0000313" key="7">
    <source>
        <dbReference type="EMBL" id="KFB71806.1"/>
    </source>
</evidence>
<dbReference type="Pfam" id="PF01420">
    <property type="entry name" value="Methylase_S"/>
    <property type="match status" value="1"/>
</dbReference>
<evidence type="ECO:0000256" key="1">
    <source>
        <dbReference type="ARBA" id="ARBA00010923"/>
    </source>
</evidence>
<reference evidence="7 8" key="1">
    <citation type="submission" date="2014-02" db="EMBL/GenBank/DDBJ databases">
        <title>Expanding our view of genomic diversity in Candidatus Accumulibacter clades.</title>
        <authorList>
            <person name="Skennerton C.T."/>
            <person name="Barr J.J."/>
            <person name="Slater F.R."/>
            <person name="Bond P.L."/>
            <person name="Tyson G.W."/>
        </authorList>
    </citation>
    <scope>NUCLEOTIDE SEQUENCE [LARGE SCALE GENOMIC DNA]</scope>
    <source>
        <strain evidence="8">BA-91</strain>
    </source>
</reference>
<comment type="similarity">
    <text evidence="1">Belongs to the type-I restriction system S methylase family.</text>
</comment>
<dbReference type="SUPFAM" id="SSF116734">
    <property type="entry name" value="DNA methylase specificity domain"/>
    <property type="match status" value="2"/>
</dbReference>
<dbReference type="EMBL" id="JDVG02000488">
    <property type="protein sequence ID" value="KFB71806.1"/>
    <property type="molecule type" value="Genomic_DNA"/>
</dbReference>
<dbReference type="AlphaFoldDB" id="A0A080LTL0"/>
<dbReference type="GO" id="GO:0003677">
    <property type="term" value="F:DNA binding"/>
    <property type="evidence" value="ECO:0007669"/>
    <property type="project" value="UniProtKB-KW"/>
</dbReference>
<sequence>MIADLKPYAEYKESGLPWLGQVPGHWEVRPAFGAFVPNRERNHGMKEKTVLSLSYGRIVIKPAEKLHGLVPESFETYQIVNPGDIVLRTTDLQNDHTSLRVGMVRDRGVITSAYLALRVNAGVSPDFGFQFLNVWDMSKAIYGYGSGLRQGLDFSHFKRMPVAVPPPAEQAAIVRFLDWANGRLERAIRAKRKVIALLNEQKQAIIHRAVTRGLDPSVPLKPSGIPWLGDIPQHWQVRRVKQATRILRGKFSHRPRNDASLYDGQYPFIQTGVVAQASKFITSYSQTLNERGLAVSKLFPRGTLVMTIAANIGEVAVLTFDACFPDSIVGFVPSASADRDYLYMVFLCMKPDLLREAPVNTQGNLNVERIGAMGMPFPPLGEQRQIARRAEAETKSFDSAISRLEREIELLREYRTRLVADVVTGKLDLRAAAARLPQDVAPDDSESDPDLAAELADEAADA</sequence>
<feature type="domain" description="Type I restriction modification DNA specificity" evidence="6">
    <location>
        <begin position="233"/>
        <end position="391"/>
    </location>
</feature>